<feature type="compositionally biased region" description="Basic and acidic residues" evidence="1">
    <location>
        <begin position="474"/>
        <end position="498"/>
    </location>
</feature>
<dbReference type="PaxDb" id="4097-A0A1S3ZZM8"/>
<evidence type="ECO:0000313" key="3">
    <source>
        <dbReference type="RefSeq" id="XP_016469804.1"/>
    </source>
</evidence>
<dbReference type="InterPro" id="IPR015410">
    <property type="entry name" value="DUF1985"/>
</dbReference>
<feature type="compositionally biased region" description="Polar residues" evidence="1">
    <location>
        <begin position="504"/>
        <end position="519"/>
    </location>
</feature>
<proteinExistence type="predicted"/>
<evidence type="ECO:0000256" key="1">
    <source>
        <dbReference type="SAM" id="MobiDB-lite"/>
    </source>
</evidence>
<gene>
    <name evidence="3" type="primary">LOC107792126</name>
</gene>
<sequence>MAPKDPNAAKVRKAANAPKAPKAPTQPIIPSGPYVPAHPPTRPGQRYFEFRDWLNCKGYWKGNHDLKKLITTFLTPTQRDKLNNGTFQYIMAMENFKCSIKLIYCLCLSRIFTNDRDSISFKIFGHDVSFTLEDFHIMCGLRITTHNVKKPINRESNILKRYFGKSKGVTLKDIRDFMTRNEIPKNVVNHIHVCKSDDDAVKLMEILVVESILFGKKTESYVMEEYASIVEDDKDCAEYPWGNVAYEKLIYSLKHALDKQNKLHSTEYTLGGFPYPLCAWFYERFPDIREKYIIENEYFDTPQVPRMLRYVYVGEPKFPELFDMFSSHERYRSFTVLDIIPTGEELNSMPLIGQLPCSRIRSKRLTMEVQRHAEKERSTIVKEVFDKFKKEERSAIVDVVFVKVKEYFDEKFEQLFKIVNKSKRMDDGNFDLSNYREYDRVNDCYEHPSDINDIDDASDKVIDVNATREEVAFEGDQHVQEQVEEERSSADRLSRDGNDEAELSTENIGSKQGADNQVVETEEHTAHDALRKIAEDNATRKEAVVEGDEHVQQQGGEEQSSVCRQSKDGNDEEVTTEKGADDQVVGTEKHAPSCALESDMQKAICLAMEIKHLLKIITTVEVETNCASIDTTQKLSDDVELNEGRVEKNLPENTPMLLDIGSQLNEAENADIEKDMQPGETTGEDKRQERLEAAQKEFGELMQLYEKGEIHIFTLVASKTGVKCMSSDASQLLPNPKRRKISSSPMCDTGDILNFNLCSFSLGSTQGTDSEGNSAAVVVREERQERREQ</sequence>
<reference evidence="3" key="1">
    <citation type="submission" date="2025-08" db="UniProtKB">
        <authorList>
            <consortium name="RefSeq"/>
        </authorList>
    </citation>
    <scope>IDENTIFICATION</scope>
</reference>
<dbReference type="AlphaFoldDB" id="A0A1S3ZZM8"/>
<name>A0A1S3ZZM8_TOBAC</name>
<feature type="compositionally biased region" description="Basic and acidic residues" evidence="1">
    <location>
        <begin position="540"/>
        <end position="551"/>
    </location>
</feature>
<feature type="compositionally biased region" description="Basic and acidic residues" evidence="1">
    <location>
        <begin position="565"/>
        <end position="587"/>
    </location>
</feature>
<feature type="region of interest" description="Disordered" evidence="1">
    <location>
        <begin position="1"/>
        <end position="36"/>
    </location>
</feature>
<dbReference type="PANTHER" id="PTHR48449">
    <property type="entry name" value="DUF1985 DOMAIN-CONTAINING PROTEIN"/>
    <property type="match status" value="1"/>
</dbReference>
<organism evidence="3">
    <name type="scientific">Nicotiana tabacum</name>
    <name type="common">Common tobacco</name>
    <dbReference type="NCBI Taxonomy" id="4097"/>
    <lineage>
        <taxon>Eukaryota</taxon>
        <taxon>Viridiplantae</taxon>
        <taxon>Streptophyta</taxon>
        <taxon>Embryophyta</taxon>
        <taxon>Tracheophyta</taxon>
        <taxon>Spermatophyta</taxon>
        <taxon>Magnoliopsida</taxon>
        <taxon>eudicotyledons</taxon>
        <taxon>Gunneridae</taxon>
        <taxon>Pentapetalae</taxon>
        <taxon>asterids</taxon>
        <taxon>lamiids</taxon>
        <taxon>Solanales</taxon>
        <taxon>Solanaceae</taxon>
        <taxon>Nicotianoideae</taxon>
        <taxon>Nicotianeae</taxon>
        <taxon>Nicotiana</taxon>
    </lineage>
</organism>
<feature type="compositionally biased region" description="Polar residues" evidence="1">
    <location>
        <begin position="764"/>
        <end position="773"/>
    </location>
</feature>
<feature type="compositionally biased region" description="Polar residues" evidence="1">
    <location>
        <begin position="552"/>
        <end position="564"/>
    </location>
</feature>
<dbReference type="OrthoDB" id="10350139at2759"/>
<feature type="region of interest" description="Disordered" evidence="1">
    <location>
        <begin position="764"/>
        <end position="789"/>
    </location>
</feature>
<dbReference type="PANTHER" id="PTHR48449:SF1">
    <property type="entry name" value="DUF1985 DOMAIN-CONTAINING PROTEIN"/>
    <property type="match status" value="1"/>
</dbReference>
<evidence type="ECO:0000259" key="2">
    <source>
        <dbReference type="Pfam" id="PF09331"/>
    </source>
</evidence>
<feature type="region of interest" description="Disordered" evidence="1">
    <location>
        <begin position="540"/>
        <end position="587"/>
    </location>
</feature>
<dbReference type="KEGG" id="nta:107792126"/>
<feature type="region of interest" description="Disordered" evidence="1">
    <location>
        <begin position="474"/>
        <end position="525"/>
    </location>
</feature>
<feature type="domain" description="DUF1985" evidence="2">
    <location>
        <begin position="113"/>
        <end position="250"/>
    </location>
</feature>
<protein>
    <recommendedName>
        <fullName evidence="2">DUF1985 domain-containing protein</fullName>
    </recommendedName>
</protein>
<dbReference type="RefSeq" id="XP_016469804.1">
    <property type="nucleotide sequence ID" value="XM_016614318.1"/>
</dbReference>
<dbReference type="Pfam" id="PF09331">
    <property type="entry name" value="DUF1985"/>
    <property type="match status" value="1"/>
</dbReference>
<dbReference type="OMA" id="MFSSHER"/>
<feature type="compositionally biased region" description="Basic and acidic residues" evidence="1">
    <location>
        <begin position="779"/>
        <end position="789"/>
    </location>
</feature>
<feature type="compositionally biased region" description="Low complexity" evidence="1">
    <location>
        <begin position="1"/>
        <end position="23"/>
    </location>
</feature>
<accession>A0A1S3ZZM8</accession>